<feature type="transmembrane region" description="Helical" evidence="3">
    <location>
        <begin position="39"/>
        <end position="64"/>
    </location>
</feature>
<comment type="caution">
    <text evidence="5">The sequence shown here is derived from an EMBL/GenBank/DDBJ whole genome shotgun (WGS) entry which is preliminary data.</text>
</comment>
<name>A0A5N5SXJ1_9CRUS</name>
<evidence type="ECO:0000259" key="4">
    <source>
        <dbReference type="PROSITE" id="PS50118"/>
    </source>
</evidence>
<dbReference type="PROSITE" id="PS50118">
    <property type="entry name" value="HMG_BOX_2"/>
    <property type="match status" value="1"/>
</dbReference>
<feature type="DNA-binding region" description="HMG box" evidence="2">
    <location>
        <begin position="197"/>
        <end position="266"/>
    </location>
</feature>
<keyword evidence="3" id="KW-0812">Transmembrane</keyword>
<dbReference type="GO" id="GO:0005634">
    <property type="term" value="C:nucleus"/>
    <property type="evidence" value="ECO:0007669"/>
    <property type="project" value="UniProtKB-UniRule"/>
</dbReference>
<feature type="domain" description="HMG box" evidence="4">
    <location>
        <begin position="197"/>
        <end position="266"/>
    </location>
</feature>
<evidence type="ECO:0000256" key="2">
    <source>
        <dbReference type="PROSITE-ProRule" id="PRU00267"/>
    </source>
</evidence>
<dbReference type="GO" id="GO:0000978">
    <property type="term" value="F:RNA polymerase II cis-regulatory region sequence-specific DNA binding"/>
    <property type="evidence" value="ECO:0007669"/>
    <property type="project" value="TreeGrafter"/>
</dbReference>
<keyword evidence="1 2" id="KW-0238">DNA-binding</keyword>
<evidence type="ECO:0000313" key="5">
    <source>
        <dbReference type="EMBL" id="KAB7498752.1"/>
    </source>
</evidence>
<dbReference type="GO" id="GO:0001228">
    <property type="term" value="F:DNA-binding transcription activator activity, RNA polymerase II-specific"/>
    <property type="evidence" value="ECO:0007669"/>
    <property type="project" value="TreeGrafter"/>
</dbReference>
<dbReference type="AlphaFoldDB" id="A0A5N5SXJ1"/>
<dbReference type="GO" id="GO:0030154">
    <property type="term" value="P:cell differentiation"/>
    <property type="evidence" value="ECO:0007669"/>
    <property type="project" value="TreeGrafter"/>
</dbReference>
<dbReference type="InterPro" id="IPR050140">
    <property type="entry name" value="SRY-related_HMG-box_TF-like"/>
</dbReference>
<keyword evidence="6" id="KW-1185">Reference proteome</keyword>
<dbReference type="SUPFAM" id="SSF47095">
    <property type="entry name" value="HMG-box"/>
    <property type="match status" value="1"/>
</dbReference>
<evidence type="ECO:0000313" key="6">
    <source>
        <dbReference type="Proteomes" id="UP000326759"/>
    </source>
</evidence>
<accession>A0A5N5SXJ1</accession>
<keyword evidence="2" id="KW-0539">Nucleus</keyword>
<evidence type="ECO:0000256" key="1">
    <source>
        <dbReference type="ARBA" id="ARBA00023125"/>
    </source>
</evidence>
<dbReference type="OrthoDB" id="6247875at2759"/>
<proteinExistence type="predicted"/>
<dbReference type="EMBL" id="SEYY01019030">
    <property type="protein sequence ID" value="KAB7498752.1"/>
    <property type="molecule type" value="Genomic_DNA"/>
</dbReference>
<organism evidence="5 6">
    <name type="scientific">Armadillidium nasatum</name>
    <dbReference type="NCBI Taxonomy" id="96803"/>
    <lineage>
        <taxon>Eukaryota</taxon>
        <taxon>Metazoa</taxon>
        <taxon>Ecdysozoa</taxon>
        <taxon>Arthropoda</taxon>
        <taxon>Crustacea</taxon>
        <taxon>Multicrustacea</taxon>
        <taxon>Malacostraca</taxon>
        <taxon>Eumalacostraca</taxon>
        <taxon>Peracarida</taxon>
        <taxon>Isopoda</taxon>
        <taxon>Oniscidea</taxon>
        <taxon>Crinocheta</taxon>
        <taxon>Armadillidiidae</taxon>
        <taxon>Armadillidium</taxon>
    </lineage>
</organism>
<dbReference type="PANTHER" id="PTHR10270:SF317">
    <property type="entry name" value="TRANSCRIPTION FACTOR SOX-15-RELATED"/>
    <property type="match status" value="1"/>
</dbReference>
<dbReference type="PANTHER" id="PTHR10270">
    <property type="entry name" value="SOX TRANSCRIPTION FACTOR"/>
    <property type="match status" value="1"/>
</dbReference>
<gene>
    <name evidence="5" type="ORF">Anas_01717</name>
</gene>
<sequence length="268" mass="30001">MLHLVQINIIVLYMIMLHLVQIRIIVLDMIMLHLVQIKIIVLDLIMLHLVQIRIILLDMIMLHIDQIRIIGTDKQAIVRDCTLGTYGLITHSASSSSSLVEYDGVLSSSFLPDPIGGGHYTSGSILGSTYPAGTIAGGGASLFTHYPNGNIMYPPLGHHPGHANMTGRGPEPYPGVNHRWDGGRGVMGERGRRETRIRRPMNAFMVWAKVERKKLADENPDLHNADLSKMLGQVSFPKKKVSLRSRYKSRMKVNAQNYDTDSSEEIWK</sequence>
<keyword evidence="3" id="KW-1133">Transmembrane helix</keyword>
<keyword evidence="3" id="KW-0472">Membrane</keyword>
<protein>
    <submittedName>
        <fullName evidence="5">Putative transcription factor SOX-15</fullName>
    </submittedName>
</protein>
<dbReference type="SMART" id="SM00398">
    <property type="entry name" value="HMG"/>
    <property type="match status" value="1"/>
</dbReference>
<dbReference type="Gene3D" id="1.10.30.10">
    <property type="entry name" value="High mobility group box domain"/>
    <property type="match status" value="1"/>
</dbReference>
<feature type="transmembrane region" description="Helical" evidence="3">
    <location>
        <begin position="6"/>
        <end position="27"/>
    </location>
</feature>
<evidence type="ECO:0000256" key="3">
    <source>
        <dbReference type="SAM" id="Phobius"/>
    </source>
</evidence>
<dbReference type="Pfam" id="PF00505">
    <property type="entry name" value="HMG_box"/>
    <property type="match status" value="1"/>
</dbReference>
<dbReference type="InterPro" id="IPR036910">
    <property type="entry name" value="HMG_box_dom_sf"/>
</dbReference>
<dbReference type="InterPro" id="IPR009071">
    <property type="entry name" value="HMG_box_dom"/>
</dbReference>
<reference evidence="5 6" key="1">
    <citation type="journal article" date="2019" name="PLoS Biol.">
        <title>Sex chromosomes control vertical transmission of feminizing Wolbachia symbionts in an isopod.</title>
        <authorList>
            <person name="Becking T."/>
            <person name="Chebbi M.A."/>
            <person name="Giraud I."/>
            <person name="Moumen B."/>
            <person name="Laverre T."/>
            <person name="Caubet Y."/>
            <person name="Peccoud J."/>
            <person name="Gilbert C."/>
            <person name="Cordaux R."/>
        </authorList>
    </citation>
    <scope>NUCLEOTIDE SEQUENCE [LARGE SCALE GENOMIC DNA]</scope>
    <source>
        <strain evidence="5">ANa2</strain>
        <tissue evidence="5">Whole body excluding digestive tract and cuticle</tissue>
    </source>
</reference>
<dbReference type="Proteomes" id="UP000326759">
    <property type="component" value="Unassembled WGS sequence"/>
</dbReference>